<feature type="transmembrane region" description="Helical" evidence="5">
    <location>
        <begin position="296"/>
        <end position="315"/>
    </location>
</feature>
<keyword evidence="1 5" id="KW-0812">Transmembrane</keyword>
<evidence type="ECO:0000313" key="7">
    <source>
        <dbReference type="Proteomes" id="UP000233597"/>
    </source>
</evidence>
<feature type="region of interest" description="Disordered" evidence="4">
    <location>
        <begin position="1"/>
        <end position="24"/>
    </location>
</feature>
<dbReference type="Pfam" id="PF07690">
    <property type="entry name" value="MFS_1"/>
    <property type="match status" value="1"/>
</dbReference>
<evidence type="ECO:0000256" key="2">
    <source>
        <dbReference type="ARBA" id="ARBA00022989"/>
    </source>
</evidence>
<feature type="transmembrane region" description="Helical" evidence="5">
    <location>
        <begin position="97"/>
        <end position="116"/>
    </location>
</feature>
<feature type="transmembrane region" description="Helical" evidence="5">
    <location>
        <begin position="122"/>
        <end position="143"/>
    </location>
</feature>
<feature type="transmembrane region" description="Helical" evidence="5">
    <location>
        <begin position="384"/>
        <end position="403"/>
    </location>
</feature>
<dbReference type="EMBL" id="NWTK01000012">
    <property type="protein sequence ID" value="PKR51931.1"/>
    <property type="molecule type" value="Genomic_DNA"/>
</dbReference>
<feature type="transmembrane region" description="Helical" evidence="5">
    <location>
        <begin position="190"/>
        <end position="210"/>
    </location>
</feature>
<dbReference type="AlphaFoldDB" id="A0A2N3KMZ8"/>
<dbReference type="SUPFAM" id="SSF103473">
    <property type="entry name" value="MFS general substrate transporter"/>
    <property type="match status" value="1"/>
</dbReference>
<dbReference type="OrthoDB" id="5317164at2"/>
<gene>
    <name evidence="6" type="ORF">COO20_17520</name>
</gene>
<evidence type="ECO:0000256" key="3">
    <source>
        <dbReference type="ARBA" id="ARBA00023136"/>
    </source>
</evidence>
<feature type="transmembrane region" description="Helical" evidence="5">
    <location>
        <begin position="231"/>
        <end position="257"/>
    </location>
</feature>
<sequence>MSDPQNSAPSPAGATGPNTGDPAERGFRRLAPHLGFLAALLLLAFNMRGSIVVMGPLAERVGIDLQLSGVQLGLLTTIPVLCFGVLSIFAPRLGQRFGLEATLVAMLALVALGQGLRASGQYGIMVIGTIILGAAIAVMNVLTPSLVRRSFPARVAMVTALYTFVMSCGASIAAFSAVPIRNSMEGDWRYALGLWAVVAVFGFLCWLPMLRYHHHAQGAASRISLWRNREAWWLSLFFGCQSMMFYTGVAWVAKIFLDSGMSESEAATLLTIFNIFGIPAAFLAPLIYSAIPNKKLAMTVLHIPLFIGIPGFVFATTDLPYLWAVCLGLGQGSMISIALTLVGMRGADPQTSAKLSGMCQSLGYLLAATGPVLFGALHDMLQSWHIPLLILFVVVAVQFVAGLRAGSQDKITG</sequence>
<proteinExistence type="predicted"/>
<accession>A0A2N3KMZ8</accession>
<feature type="transmembrane region" description="Helical" evidence="5">
    <location>
        <begin position="155"/>
        <end position="178"/>
    </location>
</feature>
<dbReference type="InterPro" id="IPR036259">
    <property type="entry name" value="MFS_trans_sf"/>
</dbReference>
<dbReference type="CDD" id="cd17339">
    <property type="entry name" value="MFS_NIMT_CynX_like"/>
    <property type="match status" value="1"/>
</dbReference>
<name>A0A2N3KMZ8_9PROT</name>
<dbReference type="InterPro" id="IPR052524">
    <property type="entry name" value="MFS_Cyanate_Porter"/>
</dbReference>
<feature type="transmembrane region" description="Helical" evidence="5">
    <location>
        <begin position="321"/>
        <end position="342"/>
    </location>
</feature>
<evidence type="ECO:0000256" key="4">
    <source>
        <dbReference type="SAM" id="MobiDB-lite"/>
    </source>
</evidence>
<feature type="transmembrane region" description="Helical" evidence="5">
    <location>
        <begin position="34"/>
        <end position="58"/>
    </location>
</feature>
<dbReference type="PANTHER" id="PTHR23523">
    <property type="match status" value="1"/>
</dbReference>
<dbReference type="RefSeq" id="WP_101268918.1">
    <property type="nucleotide sequence ID" value="NZ_NWTK01000012.1"/>
</dbReference>
<feature type="transmembrane region" description="Helical" evidence="5">
    <location>
        <begin position="269"/>
        <end position="289"/>
    </location>
</feature>
<dbReference type="GO" id="GO:0022857">
    <property type="term" value="F:transmembrane transporter activity"/>
    <property type="evidence" value="ECO:0007669"/>
    <property type="project" value="InterPro"/>
</dbReference>
<keyword evidence="2 5" id="KW-1133">Transmembrane helix</keyword>
<comment type="caution">
    <text evidence="6">The sequence shown here is derived from an EMBL/GenBank/DDBJ whole genome shotgun (WGS) entry which is preliminary data.</text>
</comment>
<organism evidence="6 7">
    <name type="scientific">Thalassospira marina</name>
    <dbReference type="NCBI Taxonomy" id="2048283"/>
    <lineage>
        <taxon>Bacteria</taxon>
        <taxon>Pseudomonadati</taxon>
        <taxon>Pseudomonadota</taxon>
        <taxon>Alphaproteobacteria</taxon>
        <taxon>Rhodospirillales</taxon>
        <taxon>Thalassospiraceae</taxon>
        <taxon>Thalassospira</taxon>
    </lineage>
</organism>
<protein>
    <submittedName>
        <fullName evidence="6">MFS transporter</fullName>
    </submittedName>
</protein>
<dbReference type="Proteomes" id="UP000233597">
    <property type="component" value="Unassembled WGS sequence"/>
</dbReference>
<evidence type="ECO:0000256" key="5">
    <source>
        <dbReference type="SAM" id="Phobius"/>
    </source>
</evidence>
<dbReference type="Gene3D" id="1.20.1250.20">
    <property type="entry name" value="MFS general substrate transporter like domains"/>
    <property type="match status" value="1"/>
</dbReference>
<evidence type="ECO:0000256" key="1">
    <source>
        <dbReference type="ARBA" id="ARBA00022692"/>
    </source>
</evidence>
<feature type="transmembrane region" description="Helical" evidence="5">
    <location>
        <begin position="70"/>
        <end position="90"/>
    </location>
</feature>
<dbReference type="InterPro" id="IPR011701">
    <property type="entry name" value="MFS"/>
</dbReference>
<reference evidence="6 7" key="1">
    <citation type="submission" date="2017-09" db="EMBL/GenBank/DDBJ databases">
        <title>Biodiversity and function of Thalassospira species in the particle-attached aromatic-hydrocarbon-degrading consortia from the surface seawater of the South China Sea.</title>
        <authorList>
            <person name="Dong C."/>
            <person name="Liu R."/>
            <person name="Shao Z."/>
        </authorList>
    </citation>
    <scope>NUCLEOTIDE SEQUENCE [LARGE SCALE GENOMIC DNA]</scope>
    <source>
        <strain evidence="6 7">CSC1P2</strain>
    </source>
</reference>
<dbReference type="PANTHER" id="PTHR23523:SF2">
    <property type="entry name" value="2-NITROIMIDAZOLE TRANSPORTER"/>
    <property type="match status" value="1"/>
</dbReference>
<feature type="transmembrane region" description="Helical" evidence="5">
    <location>
        <begin position="362"/>
        <end position="378"/>
    </location>
</feature>
<evidence type="ECO:0000313" key="6">
    <source>
        <dbReference type="EMBL" id="PKR51931.1"/>
    </source>
</evidence>
<keyword evidence="3 5" id="KW-0472">Membrane</keyword>